<dbReference type="InterPro" id="IPR029303">
    <property type="entry name" value="CapF_C"/>
</dbReference>
<evidence type="ECO:0000259" key="2">
    <source>
        <dbReference type="Pfam" id="PF14667"/>
    </source>
</evidence>
<dbReference type="EMBL" id="NXGD01000002">
    <property type="protein sequence ID" value="PRN01371.1"/>
    <property type="molecule type" value="Genomic_DNA"/>
</dbReference>
<dbReference type="InterPro" id="IPR001509">
    <property type="entry name" value="Epimerase_deHydtase"/>
</dbReference>
<dbReference type="Gene3D" id="2.60.120.10">
    <property type="entry name" value="Jelly Rolls"/>
    <property type="match status" value="1"/>
</dbReference>
<organism evidence="3 4">
    <name type="scientific">Aliarcobacter cryaerophilus</name>
    <dbReference type="NCBI Taxonomy" id="28198"/>
    <lineage>
        <taxon>Bacteria</taxon>
        <taxon>Pseudomonadati</taxon>
        <taxon>Campylobacterota</taxon>
        <taxon>Epsilonproteobacteria</taxon>
        <taxon>Campylobacterales</taxon>
        <taxon>Arcobacteraceae</taxon>
        <taxon>Aliarcobacter</taxon>
    </lineage>
</organism>
<feature type="domain" description="Capsular polysaccharide assembling protein CapF C-terminal" evidence="2">
    <location>
        <begin position="254"/>
        <end position="363"/>
    </location>
</feature>
<proteinExistence type="predicted"/>
<dbReference type="AlphaFoldDB" id="A0A2S9TRA3"/>
<evidence type="ECO:0000313" key="3">
    <source>
        <dbReference type="EMBL" id="PRN01371.1"/>
    </source>
</evidence>
<evidence type="ECO:0000313" key="4">
    <source>
        <dbReference type="Proteomes" id="UP000238811"/>
    </source>
</evidence>
<comment type="caution">
    <text evidence="3">The sequence shown here is derived from an EMBL/GenBank/DDBJ whole genome shotgun (WGS) entry which is preliminary data.</text>
</comment>
<dbReference type="PANTHER" id="PTHR43245:SF55">
    <property type="entry name" value="NAD(P)-BINDING DOMAIN-CONTAINING PROTEIN"/>
    <property type="match status" value="1"/>
</dbReference>
<dbReference type="Gene3D" id="3.40.50.720">
    <property type="entry name" value="NAD(P)-binding Rossmann-like Domain"/>
    <property type="match status" value="1"/>
</dbReference>
<sequence>MKVLITGANGFIAKNLRVTLNKMPQIEVLEYFKNDTIEKLDSLIKEADFVFHLAGVNRPEKVDNYYDGNSNFTQILIDIIERNNKKVPILLSSSTQVGNGSDYAKSKEEAEKIIEKYSKENDISCFIYRLPNVFGKWSKPNYNTVIATWCYNITRDIEIKVDNPDKELTLAYIGDVAHAFIKHLYVAQSKELFYEINNVYKKTLGEIQQLLFMFRDSRQNLLIPNIAKGFERVLYATYLSFLPTDKFSYKLSGHEDARGTFYEILKTLDSGQLGISTTKPGVTRGNHYHNTKNEKFLVIKGKALIELRDIFSKDVIQYNVSGDDLEIVEMIPGYTHNITNTGNEEMVLLIWANENYDPKKPDTNFIEV</sequence>
<protein>
    <submittedName>
        <fullName evidence="3">Capsular biosynthesis protein</fullName>
    </submittedName>
</protein>
<accession>A0A2S9TRA3</accession>
<dbReference type="InterPro" id="IPR036291">
    <property type="entry name" value="NAD(P)-bd_dom_sf"/>
</dbReference>
<feature type="domain" description="NAD-dependent epimerase/dehydratase" evidence="1">
    <location>
        <begin position="3"/>
        <end position="184"/>
    </location>
</feature>
<dbReference type="CDD" id="cd07007">
    <property type="entry name" value="cupin_CapF-like_C"/>
    <property type="match status" value="1"/>
</dbReference>
<name>A0A2S9TRA3_9BACT</name>
<dbReference type="InterPro" id="IPR050177">
    <property type="entry name" value="Lipid_A_modif_metabolic_enz"/>
</dbReference>
<dbReference type="Pfam" id="PF14667">
    <property type="entry name" value="Polysacc_synt_C"/>
    <property type="match status" value="1"/>
</dbReference>
<dbReference type="PANTHER" id="PTHR43245">
    <property type="entry name" value="BIFUNCTIONAL POLYMYXIN RESISTANCE PROTEIN ARNA"/>
    <property type="match status" value="1"/>
</dbReference>
<dbReference type="Pfam" id="PF01370">
    <property type="entry name" value="Epimerase"/>
    <property type="match status" value="1"/>
</dbReference>
<reference evidence="3 4" key="1">
    <citation type="submission" date="2017-09" db="EMBL/GenBank/DDBJ databases">
        <title>Reassesment of A. cryaerophilus.</title>
        <authorList>
            <person name="Perez-Cataluna A."/>
            <person name="Collado L."/>
            <person name="Salgado O."/>
            <person name="Lefinanco V."/>
            <person name="Figueras M.J."/>
        </authorList>
    </citation>
    <scope>NUCLEOTIDE SEQUENCE [LARGE SCALE GENOMIC DNA]</scope>
    <source>
        <strain evidence="3 4">LMG 10229</strain>
    </source>
</reference>
<dbReference type="SUPFAM" id="SSF51182">
    <property type="entry name" value="RmlC-like cupins"/>
    <property type="match status" value="1"/>
</dbReference>
<evidence type="ECO:0000259" key="1">
    <source>
        <dbReference type="Pfam" id="PF01370"/>
    </source>
</evidence>
<dbReference type="SUPFAM" id="SSF51735">
    <property type="entry name" value="NAD(P)-binding Rossmann-fold domains"/>
    <property type="match status" value="1"/>
</dbReference>
<dbReference type="InterPro" id="IPR014710">
    <property type="entry name" value="RmlC-like_jellyroll"/>
</dbReference>
<gene>
    <name evidence="3" type="ORF">CJ668_02570</name>
</gene>
<dbReference type="Proteomes" id="UP000238811">
    <property type="component" value="Unassembled WGS sequence"/>
</dbReference>
<dbReference type="InterPro" id="IPR011051">
    <property type="entry name" value="RmlC_Cupin_sf"/>
</dbReference>